<dbReference type="AlphaFoldDB" id="A0A915CHL1"/>
<dbReference type="Proteomes" id="UP000887569">
    <property type="component" value="Unplaced"/>
</dbReference>
<sequence length="127" mass="14837">MMGAGERGRRNFKVLEGTGPATAYIVQFFVASYRHPPLVRAIEIWQHKDEMGRSDNEETKNKKRNTNAMYLFSMIRLQGSKMMLIKLILDNEKVVLIKGPYKRVCCDNRPQKFRNMAIMTDCQQHQQ</sequence>
<organism evidence="1 2">
    <name type="scientific">Parascaris univalens</name>
    <name type="common">Nematode worm</name>
    <dbReference type="NCBI Taxonomy" id="6257"/>
    <lineage>
        <taxon>Eukaryota</taxon>
        <taxon>Metazoa</taxon>
        <taxon>Ecdysozoa</taxon>
        <taxon>Nematoda</taxon>
        <taxon>Chromadorea</taxon>
        <taxon>Rhabditida</taxon>
        <taxon>Spirurina</taxon>
        <taxon>Ascaridomorpha</taxon>
        <taxon>Ascaridoidea</taxon>
        <taxon>Ascarididae</taxon>
        <taxon>Parascaris</taxon>
    </lineage>
</organism>
<evidence type="ECO:0000313" key="2">
    <source>
        <dbReference type="WBParaSite" id="PgR162X_g004_t01"/>
    </source>
</evidence>
<evidence type="ECO:0000313" key="1">
    <source>
        <dbReference type="Proteomes" id="UP000887569"/>
    </source>
</evidence>
<evidence type="ECO:0000313" key="3">
    <source>
        <dbReference type="WBParaSite" id="PgR162X_g004_t02"/>
    </source>
</evidence>
<accession>A0A915CHL1</accession>
<reference evidence="2 3" key="1">
    <citation type="submission" date="2022-11" db="UniProtKB">
        <authorList>
            <consortium name="WormBaseParasite"/>
        </authorList>
    </citation>
    <scope>IDENTIFICATION</scope>
</reference>
<dbReference type="WBParaSite" id="PgR162X_g004_t02">
    <property type="protein sequence ID" value="PgR162X_g004_t02"/>
    <property type="gene ID" value="PgR162X_g004"/>
</dbReference>
<proteinExistence type="predicted"/>
<protein>
    <submittedName>
        <fullName evidence="2 3">Uncharacterized protein</fullName>
    </submittedName>
</protein>
<dbReference type="WBParaSite" id="PgR162X_g004_t03">
    <property type="protein sequence ID" value="PgR162X_g004_t03"/>
    <property type="gene ID" value="PgR162X_g004"/>
</dbReference>
<dbReference type="WBParaSite" id="PgR162X_g004_t01">
    <property type="protein sequence ID" value="PgR162X_g004_t01"/>
    <property type="gene ID" value="PgR162X_g004"/>
</dbReference>
<name>A0A915CHL1_PARUN</name>
<keyword evidence="1" id="KW-1185">Reference proteome</keyword>